<dbReference type="InterPro" id="IPR023631">
    <property type="entry name" value="Amidase_dom"/>
</dbReference>
<dbReference type="SUPFAM" id="SSF75304">
    <property type="entry name" value="Amidase signature (AS) enzymes"/>
    <property type="match status" value="1"/>
</dbReference>
<proteinExistence type="inferred from homology"/>
<dbReference type="NCBIfam" id="NF004717">
    <property type="entry name" value="PRK06061.1"/>
    <property type="match status" value="1"/>
</dbReference>
<dbReference type="RefSeq" id="WP_167461626.1">
    <property type="nucleotide sequence ID" value="NZ_CP046171.1"/>
</dbReference>
<dbReference type="Gene3D" id="3.90.1300.10">
    <property type="entry name" value="Amidase signature (AS) domain"/>
    <property type="match status" value="1"/>
</dbReference>
<accession>A0A6G9XNR0</accession>
<dbReference type="InterPro" id="IPR036928">
    <property type="entry name" value="AS_sf"/>
</dbReference>
<comment type="similarity">
    <text evidence="2">Belongs to the amidase family.</text>
</comment>
<dbReference type="AlphaFoldDB" id="A0A6G9XNR0"/>
<evidence type="ECO:0000313" key="5">
    <source>
        <dbReference type="EMBL" id="QIS02539.1"/>
    </source>
</evidence>
<evidence type="ECO:0000259" key="4">
    <source>
        <dbReference type="Pfam" id="PF01425"/>
    </source>
</evidence>
<dbReference type="Proteomes" id="UP000501705">
    <property type="component" value="Chromosome"/>
</dbReference>
<dbReference type="GO" id="GO:0004040">
    <property type="term" value="F:amidase activity"/>
    <property type="evidence" value="ECO:0007669"/>
    <property type="project" value="UniProtKB-EC"/>
</dbReference>
<evidence type="ECO:0000256" key="3">
    <source>
        <dbReference type="ARBA" id="ARBA00012922"/>
    </source>
</evidence>
<evidence type="ECO:0000256" key="2">
    <source>
        <dbReference type="ARBA" id="ARBA00009199"/>
    </source>
</evidence>
<dbReference type="Pfam" id="PF01425">
    <property type="entry name" value="Amidase"/>
    <property type="match status" value="1"/>
</dbReference>
<sequence length="481" mass="49883">MTATDPTRPPTAPQTGELGLTDLAAAIARGTLSSVAAVGAALDRIEAAQPTLNAFRIVRRERALAEAADADARLAAGERLPLLGVPVAVKDDTDIAGEPTAFGCGGTFPPKTEDAESVRRLRAAGAVIVGKTNTCELGQLPFTSAAAFGHTRNPWAADRTPGGSSGGSAAAVAAGLVPAALGSDGAGSIRIPAAWTNLVGIKPQRGRISTWPHAEAFYGLTVNGPLARTVADAALLLDLAAGAHPGDRHTPAPIAATDAVGRDPGRLRIALSLRIPFTATRTTLDPQVAAAVRRVGDTLRALGHTVTVADLHYGLLIGASFLPRSMAGIRAVHRNMPGAEVDPRTIANTRLGRLLDGPALFAARQAEPLLHKRIGGFFRDYDLVLAPTTATPPPHAEDIDGIGVHATNNLITAACPYTWPWNVLGWPSVNVPAGFTDAGLPVGAQLMGTEAAEPLLISVAAQLESELHWERDRPAPWWTAA</sequence>
<protein>
    <recommendedName>
        <fullName evidence="3">amidase</fullName>
        <ecNumber evidence="3">3.5.1.4</ecNumber>
    </recommendedName>
</protein>
<name>A0A6G9XNR0_NOCBR</name>
<feature type="domain" description="Amidase" evidence="4">
    <location>
        <begin position="37"/>
        <end position="456"/>
    </location>
</feature>
<dbReference type="InterPro" id="IPR020556">
    <property type="entry name" value="Amidase_CS"/>
</dbReference>
<reference evidence="5 6" key="1">
    <citation type="journal article" date="2019" name="ACS Chem. Biol.">
        <title>Identification and Mobilization of a Cryptic Antibiotic Biosynthesis Gene Locus from a Human-Pathogenic Nocardia Isolate.</title>
        <authorList>
            <person name="Herisse M."/>
            <person name="Ishida K."/>
            <person name="Porter J.L."/>
            <person name="Howden B."/>
            <person name="Hertweck C."/>
            <person name="Stinear T.P."/>
            <person name="Pidot S.J."/>
        </authorList>
    </citation>
    <scope>NUCLEOTIDE SEQUENCE [LARGE SCALE GENOMIC DNA]</scope>
    <source>
        <strain evidence="5 6">AUSMDU00024985</strain>
    </source>
</reference>
<dbReference type="EMBL" id="CP046171">
    <property type="protein sequence ID" value="QIS02539.1"/>
    <property type="molecule type" value="Genomic_DNA"/>
</dbReference>
<dbReference type="PANTHER" id="PTHR11895">
    <property type="entry name" value="TRANSAMIDASE"/>
    <property type="match status" value="1"/>
</dbReference>
<dbReference type="PROSITE" id="PS00571">
    <property type="entry name" value="AMIDASES"/>
    <property type="match status" value="1"/>
</dbReference>
<evidence type="ECO:0000313" key="6">
    <source>
        <dbReference type="Proteomes" id="UP000501705"/>
    </source>
</evidence>
<dbReference type="InterPro" id="IPR000120">
    <property type="entry name" value="Amidase"/>
</dbReference>
<dbReference type="PANTHER" id="PTHR11895:SF7">
    <property type="entry name" value="GLUTAMYL-TRNA(GLN) AMIDOTRANSFERASE SUBUNIT A, MITOCHONDRIAL"/>
    <property type="match status" value="1"/>
</dbReference>
<evidence type="ECO:0000256" key="1">
    <source>
        <dbReference type="ARBA" id="ARBA00001311"/>
    </source>
</evidence>
<gene>
    <name evidence="5" type="ORF">F5X71_09595</name>
</gene>
<dbReference type="EC" id="3.5.1.4" evidence="3"/>
<keyword evidence="5" id="KW-0378">Hydrolase</keyword>
<comment type="catalytic activity">
    <reaction evidence="1">
        <text>a monocarboxylic acid amide + H2O = a monocarboxylate + NH4(+)</text>
        <dbReference type="Rhea" id="RHEA:12020"/>
        <dbReference type="ChEBI" id="CHEBI:15377"/>
        <dbReference type="ChEBI" id="CHEBI:28938"/>
        <dbReference type="ChEBI" id="CHEBI:35757"/>
        <dbReference type="ChEBI" id="CHEBI:83628"/>
        <dbReference type="EC" id="3.5.1.4"/>
    </reaction>
</comment>
<organism evidence="5 6">
    <name type="scientific">Nocardia brasiliensis</name>
    <dbReference type="NCBI Taxonomy" id="37326"/>
    <lineage>
        <taxon>Bacteria</taxon>
        <taxon>Bacillati</taxon>
        <taxon>Actinomycetota</taxon>
        <taxon>Actinomycetes</taxon>
        <taxon>Mycobacteriales</taxon>
        <taxon>Nocardiaceae</taxon>
        <taxon>Nocardia</taxon>
    </lineage>
</organism>